<evidence type="ECO:0000313" key="2">
    <source>
        <dbReference type="EMBL" id="AJY74125.1"/>
    </source>
</evidence>
<dbReference type="PANTHER" id="PTHR30231">
    <property type="entry name" value="DNA POLYMERASE III SUBUNIT EPSILON"/>
    <property type="match status" value="1"/>
</dbReference>
<dbReference type="PATRIC" id="fig|1126833.4.peg.1179"/>
<dbReference type="GO" id="GO:0000175">
    <property type="term" value="F:3'-5'-RNA exonuclease activity"/>
    <property type="evidence" value="ECO:0007669"/>
    <property type="project" value="InterPro"/>
</dbReference>
<reference evidence="3" key="2">
    <citation type="submission" date="2015-03" db="EMBL/GenBank/DDBJ databases">
        <title>Genome sequence of Paenibacillus beijingensis strain DSM 24997T.</title>
        <authorList>
            <person name="Kwak Y."/>
            <person name="Shin J.-H."/>
        </authorList>
    </citation>
    <scope>NUCLEOTIDE SEQUENCE [LARGE SCALE GENOMIC DNA]</scope>
    <source>
        <strain evidence="3">DSM 24997</strain>
    </source>
</reference>
<keyword evidence="3" id="KW-1185">Reference proteome</keyword>
<dbReference type="KEGG" id="pbj:VN24_05330"/>
<dbReference type="AlphaFoldDB" id="A0A0D5NG89"/>
<dbReference type="OrthoDB" id="159416at2"/>
<gene>
    <name evidence="2" type="ORF">VN24_05330</name>
</gene>
<dbReference type="PANTHER" id="PTHR30231:SF41">
    <property type="entry name" value="DNA POLYMERASE III SUBUNIT EPSILON"/>
    <property type="match status" value="1"/>
</dbReference>
<dbReference type="Gene3D" id="3.30.420.10">
    <property type="entry name" value="Ribonuclease H-like superfamily/Ribonuclease H"/>
    <property type="match status" value="1"/>
</dbReference>
<name>A0A0D5NG89_9BACL</name>
<protein>
    <recommendedName>
        <fullName evidence="1">Exonuclease domain-containing protein</fullName>
    </recommendedName>
</protein>
<organism evidence="2 3">
    <name type="scientific">Paenibacillus beijingensis</name>
    <dbReference type="NCBI Taxonomy" id="1126833"/>
    <lineage>
        <taxon>Bacteria</taxon>
        <taxon>Bacillati</taxon>
        <taxon>Bacillota</taxon>
        <taxon>Bacilli</taxon>
        <taxon>Bacillales</taxon>
        <taxon>Paenibacillaceae</taxon>
        <taxon>Paenibacillus</taxon>
    </lineage>
</organism>
<accession>A0A0D5NG89</accession>
<dbReference type="SMART" id="SM00479">
    <property type="entry name" value="EXOIII"/>
    <property type="match status" value="1"/>
</dbReference>
<dbReference type="InterPro" id="IPR013520">
    <property type="entry name" value="Ribonucl_H"/>
</dbReference>
<dbReference type="Proteomes" id="UP000032633">
    <property type="component" value="Chromosome"/>
</dbReference>
<dbReference type="Pfam" id="PF00929">
    <property type="entry name" value="RNase_T"/>
    <property type="match status" value="1"/>
</dbReference>
<dbReference type="GO" id="GO:0003676">
    <property type="term" value="F:nucleic acid binding"/>
    <property type="evidence" value="ECO:0007669"/>
    <property type="project" value="InterPro"/>
</dbReference>
<dbReference type="CDD" id="cd06133">
    <property type="entry name" value="ERI-1_3'hExo_like"/>
    <property type="match status" value="1"/>
</dbReference>
<reference evidence="2 3" key="1">
    <citation type="journal article" date="2015" name="J. Biotechnol.">
        <title>Complete genome sequence of Paenibacillus beijingensis 7188(T) (=DSM 24997(T)), a novel rhizobacterium from jujube garden soil.</title>
        <authorList>
            <person name="Kwak Y."/>
            <person name="Shin J.H."/>
        </authorList>
    </citation>
    <scope>NUCLEOTIDE SEQUENCE [LARGE SCALE GENOMIC DNA]</scope>
    <source>
        <strain evidence="2 3">DSM 24997</strain>
    </source>
</reference>
<dbReference type="GO" id="GO:0045004">
    <property type="term" value="P:DNA replication proofreading"/>
    <property type="evidence" value="ECO:0007669"/>
    <property type="project" value="TreeGrafter"/>
</dbReference>
<evidence type="ECO:0000313" key="3">
    <source>
        <dbReference type="Proteomes" id="UP000032633"/>
    </source>
</evidence>
<dbReference type="SUPFAM" id="SSF53098">
    <property type="entry name" value="Ribonuclease H-like"/>
    <property type="match status" value="1"/>
</dbReference>
<feature type="domain" description="Exonuclease" evidence="1">
    <location>
        <begin position="2"/>
        <end position="176"/>
    </location>
</feature>
<sequence length="212" mass="25078">MLLVFHDLETKVVRNRKEAELIQIGALKVRLENHTFTQLDTYMSFVRPSTPINMETTRFTGITREQLQEAKSFTDVQPQFLRWIGEETYYLCSWSLSDRNIFIDECRRHGLGTDWLRNYNDIQMMFGRKFNHNRRIGLAQALKDLGIAQSELLHDALADTHYTFEILKAMYERDNDIFSFSENQHYDKYETEVVYAEEGFENNPFAKLKGLL</sequence>
<dbReference type="GO" id="GO:0005829">
    <property type="term" value="C:cytosol"/>
    <property type="evidence" value="ECO:0007669"/>
    <property type="project" value="TreeGrafter"/>
</dbReference>
<dbReference type="EMBL" id="CP011058">
    <property type="protein sequence ID" value="AJY74125.1"/>
    <property type="molecule type" value="Genomic_DNA"/>
</dbReference>
<dbReference type="InterPro" id="IPR012337">
    <property type="entry name" value="RNaseH-like_sf"/>
</dbReference>
<dbReference type="InterPro" id="IPR047201">
    <property type="entry name" value="ERI-1_3'hExo-like"/>
</dbReference>
<dbReference type="HOGENOM" id="CLU_037266_3_3_9"/>
<proteinExistence type="predicted"/>
<dbReference type="InterPro" id="IPR036397">
    <property type="entry name" value="RNaseH_sf"/>
</dbReference>
<dbReference type="RefSeq" id="WP_045669561.1">
    <property type="nucleotide sequence ID" value="NZ_CP011058.1"/>
</dbReference>
<evidence type="ECO:0000259" key="1">
    <source>
        <dbReference type="SMART" id="SM00479"/>
    </source>
</evidence>
<dbReference type="STRING" id="1126833.VN24_05330"/>